<dbReference type="Pfam" id="PF00669">
    <property type="entry name" value="Flagellin_N"/>
    <property type="match status" value="1"/>
</dbReference>
<keyword evidence="3" id="KW-1185">Reference proteome</keyword>
<proteinExistence type="predicted"/>
<dbReference type="InterPro" id="IPR001029">
    <property type="entry name" value="Flagellin_N"/>
</dbReference>
<dbReference type="Gene3D" id="1.20.1330.10">
    <property type="entry name" value="f41 fragment of flagellin, N-terminal domain"/>
    <property type="match status" value="2"/>
</dbReference>
<evidence type="ECO:0000313" key="3">
    <source>
        <dbReference type="Proteomes" id="UP001568698"/>
    </source>
</evidence>
<keyword evidence="2" id="KW-0282">Flagellum</keyword>
<name>A0ABV4JX44_9BACT</name>
<keyword evidence="2" id="KW-0966">Cell projection</keyword>
<dbReference type="RefSeq" id="WP_371384841.1">
    <property type="nucleotide sequence ID" value="NZ_JBGLYH010000002.1"/>
</dbReference>
<dbReference type="EMBL" id="JBGLYH010000002">
    <property type="protein sequence ID" value="MEZ7195287.1"/>
    <property type="molecule type" value="Genomic_DNA"/>
</dbReference>
<organism evidence="2 3">
    <name type="scientific">Pseudodesulfovibrio karagichevae</name>
    <dbReference type="NCBI Taxonomy" id="3239305"/>
    <lineage>
        <taxon>Bacteria</taxon>
        <taxon>Pseudomonadati</taxon>
        <taxon>Thermodesulfobacteriota</taxon>
        <taxon>Desulfovibrionia</taxon>
        <taxon>Desulfovibrionales</taxon>
        <taxon>Desulfovibrionaceae</taxon>
    </lineage>
</organism>
<dbReference type="SUPFAM" id="SSF64518">
    <property type="entry name" value="Phase 1 flagellin"/>
    <property type="match status" value="1"/>
</dbReference>
<dbReference type="InterPro" id="IPR013384">
    <property type="entry name" value="Flagell_FlgL"/>
</dbReference>
<sequence length="555" mass="59800">MRVTQQMLFNRYVFNLNTSLTSLMDLNVKAQTQKAINKPSDDPTGMTRILDHRDTLRSLDQYGKNISTAKGWLNGASEALTQVSTILSRAKELATQIVTGTVGADNREQVSYEMRSLFEQLISLANTDFEDKSIFAGHKTEGAAFKQIMWLTTNDEDFGKNAEFTVNGSSNTTVLVQYYDTTGATPVGGNMNLSDPNLGVRYSVDGGRTWKTDATMNFAGTEGVLSLPQSGTSVSFHGDATIKVNDPSDESTSEGTWMWIRPSAQYMGDDEDTPPMVDSLGPGVDLLSAAASGSFLDSNVTIRIDNQSAVTMDQAIQYSYSLDGGINWVTGNVAQPDTSANEAVLSVANGGILTLTSNGSNQLQPGQQFVIRPHTAAIKLDISPSEQINVNNVGKDIFGGIYMDPDTILSSNGSILTLGSQNASRVFQSNGAANMTLTIQGQDEPSMNLFEVMGNLVAFAETNNQTGCQQCLANLSKAQAHVMNSVAEIGGRVNRLGISQNIVDGLALNEKSLLSSIEDADVSELMTELAQQQIVYESVLRSTSMIMQLNLSKFL</sequence>
<dbReference type="NCBIfam" id="TIGR02550">
    <property type="entry name" value="flagell_flgL"/>
    <property type="match status" value="1"/>
</dbReference>
<keyword evidence="2" id="KW-0969">Cilium</keyword>
<evidence type="ECO:0000259" key="1">
    <source>
        <dbReference type="Pfam" id="PF00669"/>
    </source>
</evidence>
<gene>
    <name evidence="2" type="primary">flgL</name>
    <name evidence="2" type="ORF">AB6M95_00875</name>
</gene>
<dbReference type="PANTHER" id="PTHR42792">
    <property type="entry name" value="FLAGELLIN"/>
    <property type="match status" value="1"/>
</dbReference>
<evidence type="ECO:0000313" key="2">
    <source>
        <dbReference type="EMBL" id="MEZ7195287.1"/>
    </source>
</evidence>
<feature type="domain" description="Flagellin N-terminal" evidence="1">
    <location>
        <begin position="14"/>
        <end position="140"/>
    </location>
</feature>
<dbReference type="Proteomes" id="UP001568698">
    <property type="component" value="Unassembled WGS sequence"/>
</dbReference>
<protein>
    <submittedName>
        <fullName evidence="2">Flagellar hook-associated protein FlgL</fullName>
    </submittedName>
</protein>
<accession>A0ABV4JX44</accession>
<comment type="caution">
    <text evidence="2">The sequence shown here is derived from an EMBL/GenBank/DDBJ whole genome shotgun (WGS) entry which is preliminary data.</text>
</comment>
<reference evidence="2 3" key="1">
    <citation type="submission" date="2024-08" db="EMBL/GenBank/DDBJ databases">
        <title>Sulfate-reducing bacteria isolated from formation water of the oil field in Kazakhstan and description of Pseudodesulfovibrio sp.</title>
        <authorList>
            <person name="Bidzhieva S.K."/>
            <person name="Tourova T.P."/>
            <person name="Grouzdev D.S."/>
            <person name="Beletsky A.V."/>
            <person name="Sokolova D.S."/>
            <person name="Samigullina S.R."/>
            <person name="Poltaraus A.B."/>
            <person name="Avtukh A.N."/>
            <person name="Tereshina V.M."/>
            <person name="Zhaparov N.S."/>
            <person name="Mardanov A.V."/>
            <person name="Nazina T.N."/>
        </authorList>
    </citation>
    <scope>NUCLEOTIDE SEQUENCE [LARGE SCALE GENOMIC DNA]</scope>
    <source>
        <strain evidence="2 3">9FUS</strain>
    </source>
</reference>
<dbReference type="PANTHER" id="PTHR42792:SF1">
    <property type="entry name" value="FLAGELLAR HOOK-ASSOCIATED PROTEIN 3"/>
    <property type="match status" value="1"/>
</dbReference>
<dbReference type="InterPro" id="IPR001492">
    <property type="entry name" value="Flagellin"/>
</dbReference>